<dbReference type="OrthoDB" id="9806880at2"/>
<gene>
    <name evidence="7" type="ORF">CHR90_15165</name>
</gene>
<dbReference type="Proteomes" id="UP000216361">
    <property type="component" value="Unassembled WGS sequence"/>
</dbReference>
<evidence type="ECO:0000256" key="3">
    <source>
        <dbReference type="ARBA" id="ARBA00022679"/>
    </source>
</evidence>
<name>A0A255XJZ6_9PROT</name>
<evidence type="ECO:0000313" key="8">
    <source>
        <dbReference type="Proteomes" id="UP000216361"/>
    </source>
</evidence>
<dbReference type="InterPro" id="IPR002123">
    <property type="entry name" value="Plipid/glycerol_acylTrfase"/>
</dbReference>
<dbReference type="AlphaFoldDB" id="A0A255XJZ6"/>
<evidence type="ECO:0000256" key="5">
    <source>
        <dbReference type="ARBA" id="ARBA00023315"/>
    </source>
</evidence>
<dbReference type="GO" id="GO:0003841">
    <property type="term" value="F:1-acylglycerol-3-phosphate O-acyltransferase activity"/>
    <property type="evidence" value="ECO:0007669"/>
    <property type="project" value="TreeGrafter"/>
</dbReference>
<keyword evidence="4" id="KW-0443">Lipid metabolism</keyword>
<keyword evidence="2" id="KW-0444">Lipid biosynthesis</keyword>
<proteinExistence type="predicted"/>
<evidence type="ECO:0000313" key="7">
    <source>
        <dbReference type="EMBL" id="OYQ17306.1"/>
    </source>
</evidence>
<dbReference type="SMART" id="SM00563">
    <property type="entry name" value="PlsC"/>
    <property type="match status" value="1"/>
</dbReference>
<protein>
    <submittedName>
        <fullName evidence="7">1-acyl-sn-glycerol-3-phosphate acyltransferase</fullName>
    </submittedName>
</protein>
<comment type="caution">
    <text evidence="7">The sequence shown here is derived from an EMBL/GenBank/DDBJ whole genome shotgun (WGS) entry which is preliminary data.</text>
</comment>
<comment type="pathway">
    <text evidence="1">Lipid metabolism.</text>
</comment>
<sequence length="279" mass="29882">MSGLMAGIGSLPLAVFRLVVYLLFTALCMPVQALAVAWKLPLRSRFPVWYHRRCLRLLGVELEVTGTPSHAHPTLFVANHGGYLDISILGALIPGSFVAKSEVGTWPLFGWLAKLQRTVFVDRKRGSTHTQRDDIVSRLQDGDNLILFPEGTSSDGNRVLPFKSALFSVAALETGHGPLVVQPVSVAYTKINGMPMGRALRPFLAWYGDMDLGPHLVRLAGLGRVTVAVTFHPPVTLLGLGSRKALSAHCESTIAAGLAAALSGRSLPPPASDPALVPQ</sequence>
<feature type="domain" description="Phospholipid/glycerol acyltransferase" evidence="6">
    <location>
        <begin position="74"/>
        <end position="189"/>
    </location>
</feature>
<reference evidence="7 8" key="1">
    <citation type="submission" date="2017-07" db="EMBL/GenBank/DDBJ databases">
        <title>Elstera cyanobacteriorum sp. nov., a novel bacterium isolated from cyanobacterial aggregates in a eutrophic lake.</title>
        <authorList>
            <person name="Cai H."/>
        </authorList>
    </citation>
    <scope>NUCLEOTIDE SEQUENCE [LARGE SCALE GENOMIC DNA]</scope>
    <source>
        <strain evidence="7 8">TH019</strain>
    </source>
</reference>
<dbReference type="PANTHER" id="PTHR10434:SF64">
    <property type="entry name" value="1-ACYL-SN-GLYCEROL-3-PHOSPHATE ACYLTRANSFERASE-RELATED"/>
    <property type="match status" value="1"/>
</dbReference>
<dbReference type="RefSeq" id="WP_094409925.1">
    <property type="nucleotide sequence ID" value="NZ_BMJZ01000005.1"/>
</dbReference>
<dbReference type="GO" id="GO:0006654">
    <property type="term" value="P:phosphatidic acid biosynthetic process"/>
    <property type="evidence" value="ECO:0007669"/>
    <property type="project" value="TreeGrafter"/>
</dbReference>
<organism evidence="7 8">
    <name type="scientific">Elstera cyanobacteriorum</name>
    <dbReference type="NCBI Taxonomy" id="2022747"/>
    <lineage>
        <taxon>Bacteria</taxon>
        <taxon>Pseudomonadati</taxon>
        <taxon>Pseudomonadota</taxon>
        <taxon>Alphaproteobacteria</taxon>
        <taxon>Rhodospirillales</taxon>
        <taxon>Rhodospirillaceae</taxon>
        <taxon>Elstera</taxon>
    </lineage>
</organism>
<evidence type="ECO:0000256" key="1">
    <source>
        <dbReference type="ARBA" id="ARBA00005189"/>
    </source>
</evidence>
<keyword evidence="8" id="KW-1185">Reference proteome</keyword>
<keyword evidence="5 7" id="KW-0012">Acyltransferase</keyword>
<evidence type="ECO:0000256" key="2">
    <source>
        <dbReference type="ARBA" id="ARBA00022516"/>
    </source>
</evidence>
<evidence type="ECO:0000259" key="6">
    <source>
        <dbReference type="SMART" id="SM00563"/>
    </source>
</evidence>
<dbReference type="PANTHER" id="PTHR10434">
    <property type="entry name" value="1-ACYL-SN-GLYCEROL-3-PHOSPHATE ACYLTRANSFERASE"/>
    <property type="match status" value="1"/>
</dbReference>
<evidence type="ECO:0000256" key="4">
    <source>
        <dbReference type="ARBA" id="ARBA00023098"/>
    </source>
</evidence>
<dbReference type="SUPFAM" id="SSF69593">
    <property type="entry name" value="Glycerol-3-phosphate (1)-acyltransferase"/>
    <property type="match status" value="1"/>
</dbReference>
<keyword evidence="3 7" id="KW-0808">Transferase</keyword>
<dbReference type="Pfam" id="PF01553">
    <property type="entry name" value="Acyltransferase"/>
    <property type="match status" value="1"/>
</dbReference>
<accession>A0A255XJZ6</accession>
<dbReference type="EMBL" id="NOXS01000034">
    <property type="protein sequence ID" value="OYQ17306.1"/>
    <property type="molecule type" value="Genomic_DNA"/>
</dbReference>
<dbReference type="CDD" id="cd07989">
    <property type="entry name" value="LPLAT_AGPAT-like"/>
    <property type="match status" value="1"/>
</dbReference>